<reference evidence="8" key="1">
    <citation type="submission" date="2020-02" db="EMBL/GenBank/DDBJ databases">
        <authorList>
            <person name="Meier V. D."/>
        </authorList>
    </citation>
    <scope>NUCLEOTIDE SEQUENCE</scope>
    <source>
        <strain evidence="8">AVDCRST_MAG27</strain>
    </source>
</reference>
<feature type="transmembrane region" description="Helical" evidence="7">
    <location>
        <begin position="204"/>
        <end position="232"/>
    </location>
</feature>
<evidence type="ECO:0000256" key="6">
    <source>
        <dbReference type="ARBA" id="ARBA00023136"/>
    </source>
</evidence>
<dbReference type="Pfam" id="PF01554">
    <property type="entry name" value="MatE"/>
    <property type="match status" value="2"/>
</dbReference>
<dbReference type="InterPro" id="IPR052031">
    <property type="entry name" value="Membrane_Transporter-Flippase"/>
</dbReference>
<keyword evidence="5 7" id="KW-1133">Transmembrane helix</keyword>
<feature type="transmembrane region" description="Helical" evidence="7">
    <location>
        <begin position="372"/>
        <end position="393"/>
    </location>
</feature>
<name>A0A6J4GZU7_9PROT</name>
<feature type="transmembrane region" description="Helical" evidence="7">
    <location>
        <begin position="331"/>
        <end position="352"/>
    </location>
</feature>
<gene>
    <name evidence="8" type="ORF">AVDCRST_MAG27-1159</name>
</gene>
<keyword evidence="2" id="KW-0813">Transport</keyword>
<evidence type="ECO:0000256" key="7">
    <source>
        <dbReference type="SAM" id="Phobius"/>
    </source>
</evidence>
<keyword evidence="6 7" id="KW-0472">Membrane</keyword>
<dbReference type="PIRSF" id="PIRSF006603">
    <property type="entry name" value="DinF"/>
    <property type="match status" value="1"/>
</dbReference>
<sequence>MSAAATLAPAAAMNPRTRLLLHGQVVPTLLRLAWPNTLVMLAQASVGLIETWWVSQLGTDALAGMALVFPGFMLMQMLSGGAIGGGIASAIARALGAGRREDADSLVLHALVINLVLGLSFTALLLRFGPALYAAMGGEEGSLRAALAYSDVVFGGAVLVWLSNAFASVLRGAGNMMLPSVAIVIGVVVLVPLSPLLIHGYGPVPALGIAGGGWAVVAGTGLSTAILGWAMLSGRSIARLRPGRLRWPLFRDILGVGAVASVSTLQTTLTIALTTAVVARAGGPDAVAGYGTGTRLEYLLIPLVFGLGAPLVALVGTNIGAGQRARALRIALAGGALAFVAAEAVGLAAAAWPEAWLGLFGDDPQMLETGAAYLRTVGPAYGFFGLGLSLYFASQGAGRLGWPLLAGLVRLVVAVGGGWLALHLTGSLTWVFVALAAGLVAYGVVLLAVIRGGAWFR</sequence>
<keyword evidence="4 7" id="KW-0812">Transmembrane</keyword>
<feature type="transmembrane region" description="Helical" evidence="7">
    <location>
        <begin position="253"/>
        <end position="279"/>
    </location>
</feature>
<comment type="subcellular location">
    <subcellularLocation>
        <location evidence="1">Cell inner membrane</location>
        <topology evidence="1">Multi-pass membrane protein</topology>
    </subcellularLocation>
</comment>
<feature type="transmembrane region" description="Helical" evidence="7">
    <location>
        <begin position="61"/>
        <end position="94"/>
    </location>
</feature>
<accession>A0A6J4GZU7</accession>
<proteinExistence type="predicted"/>
<dbReference type="PANTHER" id="PTHR43549">
    <property type="entry name" value="MULTIDRUG RESISTANCE PROTEIN YPNP-RELATED"/>
    <property type="match status" value="1"/>
</dbReference>
<evidence type="ECO:0000256" key="1">
    <source>
        <dbReference type="ARBA" id="ARBA00004429"/>
    </source>
</evidence>
<dbReference type="InterPro" id="IPR002528">
    <property type="entry name" value="MATE_fam"/>
</dbReference>
<organism evidence="8">
    <name type="scientific">uncultured Craurococcus sp</name>
    <dbReference type="NCBI Taxonomy" id="1135998"/>
    <lineage>
        <taxon>Bacteria</taxon>
        <taxon>Pseudomonadati</taxon>
        <taxon>Pseudomonadota</taxon>
        <taxon>Alphaproteobacteria</taxon>
        <taxon>Acetobacterales</taxon>
        <taxon>Acetobacteraceae</taxon>
        <taxon>Craurococcus</taxon>
        <taxon>environmental samples</taxon>
    </lineage>
</organism>
<feature type="transmembrane region" description="Helical" evidence="7">
    <location>
        <begin position="106"/>
        <end position="126"/>
    </location>
</feature>
<dbReference type="NCBIfam" id="TIGR00797">
    <property type="entry name" value="matE"/>
    <property type="match status" value="1"/>
</dbReference>
<feature type="transmembrane region" description="Helical" evidence="7">
    <location>
        <begin position="177"/>
        <end position="198"/>
    </location>
</feature>
<dbReference type="GO" id="GO:0005886">
    <property type="term" value="C:plasma membrane"/>
    <property type="evidence" value="ECO:0007669"/>
    <property type="project" value="UniProtKB-SubCell"/>
</dbReference>
<dbReference type="EMBL" id="CADCTD010000001">
    <property type="protein sequence ID" value="CAA9210433.1"/>
    <property type="molecule type" value="Genomic_DNA"/>
</dbReference>
<keyword evidence="3" id="KW-1003">Cell membrane</keyword>
<dbReference type="GO" id="GO:0042910">
    <property type="term" value="F:xenobiotic transmembrane transporter activity"/>
    <property type="evidence" value="ECO:0007669"/>
    <property type="project" value="InterPro"/>
</dbReference>
<feature type="transmembrane region" description="Helical" evidence="7">
    <location>
        <begin position="400"/>
        <end position="422"/>
    </location>
</feature>
<evidence type="ECO:0000256" key="3">
    <source>
        <dbReference type="ARBA" id="ARBA00022475"/>
    </source>
</evidence>
<dbReference type="InterPro" id="IPR048279">
    <property type="entry name" value="MdtK-like"/>
</dbReference>
<evidence type="ECO:0000256" key="2">
    <source>
        <dbReference type="ARBA" id="ARBA00022448"/>
    </source>
</evidence>
<evidence type="ECO:0000313" key="8">
    <source>
        <dbReference type="EMBL" id="CAA9210433.1"/>
    </source>
</evidence>
<dbReference type="PANTHER" id="PTHR43549:SF3">
    <property type="entry name" value="MULTIDRUG RESISTANCE PROTEIN YPNP-RELATED"/>
    <property type="match status" value="1"/>
</dbReference>
<feature type="transmembrane region" description="Helical" evidence="7">
    <location>
        <begin position="428"/>
        <end position="450"/>
    </location>
</feature>
<dbReference type="AlphaFoldDB" id="A0A6J4GZU7"/>
<evidence type="ECO:0000256" key="5">
    <source>
        <dbReference type="ARBA" id="ARBA00022989"/>
    </source>
</evidence>
<evidence type="ECO:0000256" key="4">
    <source>
        <dbReference type="ARBA" id="ARBA00022692"/>
    </source>
</evidence>
<dbReference type="GO" id="GO:0015297">
    <property type="term" value="F:antiporter activity"/>
    <property type="evidence" value="ECO:0007669"/>
    <property type="project" value="InterPro"/>
</dbReference>
<protein>
    <submittedName>
        <fullName evidence="8">Uncharacterized protein</fullName>
    </submittedName>
</protein>
<feature type="transmembrane region" description="Helical" evidence="7">
    <location>
        <begin position="299"/>
        <end position="319"/>
    </location>
</feature>
<feature type="transmembrane region" description="Helical" evidence="7">
    <location>
        <begin position="146"/>
        <end position="170"/>
    </location>
</feature>